<evidence type="ECO:0000313" key="2">
    <source>
        <dbReference type="EMBL" id="KAF0978566.1"/>
    </source>
</evidence>
<comment type="caution">
    <text evidence="2">The sequence shown here is derived from an EMBL/GenBank/DDBJ whole genome shotgun (WGS) entry which is preliminary data.</text>
</comment>
<dbReference type="OrthoDB" id="10398544at2759"/>
<dbReference type="AlphaFoldDB" id="A0A6A5BTN0"/>
<feature type="region of interest" description="Disordered" evidence="1">
    <location>
        <begin position="219"/>
        <end position="319"/>
    </location>
</feature>
<dbReference type="GeneID" id="68109604"/>
<evidence type="ECO:0000313" key="3">
    <source>
        <dbReference type="Proteomes" id="UP000444721"/>
    </source>
</evidence>
<gene>
    <name evidence="2" type="ORF">FDP41_002386</name>
</gene>
<feature type="compositionally biased region" description="Polar residues" evidence="1">
    <location>
        <begin position="229"/>
        <end position="242"/>
    </location>
</feature>
<feature type="compositionally biased region" description="Low complexity" evidence="1">
    <location>
        <begin position="243"/>
        <end position="261"/>
    </location>
</feature>
<feature type="region of interest" description="Disordered" evidence="1">
    <location>
        <begin position="1"/>
        <end position="65"/>
    </location>
</feature>
<feature type="compositionally biased region" description="Basic and acidic residues" evidence="1">
    <location>
        <begin position="1"/>
        <end position="10"/>
    </location>
</feature>
<name>A0A6A5BTN0_NAEFO</name>
<dbReference type="VEuPathDB" id="AmoebaDB:NF0007200"/>
<reference evidence="2 3" key="1">
    <citation type="journal article" date="2019" name="Sci. Rep.">
        <title>Nanopore sequencing improves the draft genome of the human pathogenic amoeba Naegleria fowleri.</title>
        <authorList>
            <person name="Liechti N."/>
            <person name="Schurch N."/>
            <person name="Bruggmann R."/>
            <person name="Wittwer M."/>
        </authorList>
    </citation>
    <scope>NUCLEOTIDE SEQUENCE [LARGE SCALE GENOMIC DNA]</scope>
    <source>
        <strain evidence="2 3">ATCC 30894</strain>
    </source>
</reference>
<evidence type="ECO:0000256" key="1">
    <source>
        <dbReference type="SAM" id="MobiDB-lite"/>
    </source>
</evidence>
<dbReference type="VEuPathDB" id="AmoebaDB:FDP41_002386"/>
<dbReference type="Proteomes" id="UP000444721">
    <property type="component" value="Unassembled WGS sequence"/>
</dbReference>
<accession>A0A6A5BTN0</accession>
<dbReference type="RefSeq" id="XP_044563279.1">
    <property type="nucleotide sequence ID" value="XM_044705574.1"/>
</dbReference>
<dbReference type="VEuPathDB" id="AmoebaDB:NfTy_042060"/>
<sequence>MVRKDSKEATTRVVGVDQEEDEVMMESSSSSSSLLLDDSLASESQQNPNSTTTGGSASRQWQKDSSSSLAQELVPGYSICVGITTRDESLPVYDTPSKMYSSLRYKLHYKCTVDAEKVSPFPKLLMCRITVIDDESGKEIKKDNKPIVDDSLISLKNTSSGTLGVYEANHKIKFKSVSFHHNKSKWRLLLQLFSDSNHSINTPVFVMKSGPFQVYARRPKVSERDGSNGLLSSGSEATISSSTTATTTTTTTTTTTNTTTHTTEDKRKKKTEPQKNKRKRTSSVTMTNNKHSKEEELVVETTSEEFEPPTEESTSAAEESSCCSTLKKVKLMENFKKTLDLLLKYHSEMDDEDKVTGFGLIQQKMYLHFYGPIPTADFLATSMIPMQSIIPSEEEENSTESTTLQCGSADDLFNSSALFSENNNTHSHTDIPVTSHEVNSNFNNNNSSSFDLDYFAPSMSEDFTAFI</sequence>
<feature type="compositionally biased region" description="Low complexity" evidence="1">
    <location>
        <begin position="25"/>
        <end position="45"/>
    </location>
</feature>
<feature type="compositionally biased region" description="Basic and acidic residues" evidence="1">
    <location>
        <begin position="262"/>
        <end position="275"/>
    </location>
</feature>
<dbReference type="OMA" id="CRITVID"/>
<protein>
    <submittedName>
        <fullName evidence="2">Uncharacterized protein</fullName>
    </submittedName>
</protein>
<keyword evidence="3" id="KW-1185">Reference proteome</keyword>
<dbReference type="EMBL" id="VFQX01000029">
    <property type="protein sequence ID" value="KAF0978566.1"/>
    <property type="molecule type" value="Genomic_DNA"/>
</dbReference>
<feature type="compositionally biased region" description="Polar residues" evidence="1">
    <location>
        <begin position="46"/>
        <end position="65"/>
    </location>
</feature>
<proteinExistence type="predicted"/>
<organism evidence="2 3">
    <name type="scientific">Naegleria fowleri</name>
    <name type="common">Brain eating amoeba</name>
    <dbReference type="NCBI Taxonomy" id="5763"/>
    <lineage>
        <taxon>Eukaryota</taxon>
        <taxon>Discoba</taxon>
        <taxon>Heterolobosea</taxon>
        <taxon>Tetramitia</taxon>
        <taxon>Eutetramitia</taxon>
        <taxon>Vahlkampfiidae</taxon>
        <taxon>Naegleria</taxon>
    </lineage>
</organism>